<dbReference type="Gene3D" id="1.10.287.110">
    <property type="entry name" value="DnaJ domain"/>
    <property type="match status" value="1"/>
</dbReference>
<evidence type="ECO:0000313" key="4">
    <source>
        <dbReference type="EMBL" id="AFZ18099.1"/>
    </source>
</evidence>
<sequence length="337" mass="36588">MSFQIERGLFKFDFNDHHAVIGVPVDADVKEVRKRYLKIARRLHPDSCKAASDSEKKLANQLLSKLVNPAYEQLSQGNNRDYLVTLGHMGRRLAAEGAKIPLASEAAKQLFRSGANLDNAYKSVVQKLATTQYDSLDQVLDKIAEISELNMVYLMLSKGELQKSPDRRPEARTPTGVSPKGSQTDPPGRKKDPNAPTPPGTAARPVSPLPDSGLTRAAEYIRRAEGYMAKNNFAAAVLELREALKLDPNNSRCHSLLGASFLKQNQATMAKVHLNKALQLNPNDELALKGKKHLDALQNTNGGQKSAPPPTSGTQSDQSGKSRGGGLFGGLFGGKKK</sequence>
<dbReference type="SMART" id="SM00028">
    <property type="entry name" value="TPR"/>
    <property type="match status" value="2"/>
</dbReference>
<feature type="compositionally biased region" description="Basic and acidic residues" evidence="2">
    <location>
        <begin position="162"/>
        <end position="171"/>
    </location>
</feature>
<dbReference type="eggNOG" id="COG3063">
    <property type="taxonomic scope" value="Bacteria"/>
</dbReference>
<feature type="region of interest" description="Disordered" evidence="2">
    <location>
        <begin position="162"/>
        <end position="212"/>
    </location>
</feature>
<dbReference type="Pfam" id="PF00226">
    <property type="entry name" value="DnaJ"/>
    <property type="match status" value="1"/>
</dbReference>
<dbReference type="RefSeq" id="WP_015182250.1">
    <property type="nucleotide sequence ID" value="NC_019738.1"/>
</dbReference>
<dbReference type="SUPFAM" id="SSF46565">
    <property type="entry name" value="Chaperone J-domain"/>
    <property type="match status" value="1"/>
</dbReference>
<dbReference type="InterPro" id="IPR036869">
    <property type="entry name" value="J_dom_sf"/>
</dbReference>
<reference evidence="4 5" key="1">
    <citation type="submission" date="2012-06" db="EMBL/GenBank/DDBJ databases">
        <title>Finished chromosome of genome of Microcoleus sp. PCC 7113.</title>
        <authorList>
            <consortium name="US DOE Joint Genome Institute"/>
            <person name="Gugger M."/>
            <person name="Coursin T."/>
            <person name="Rippka R."/>
            <person name="Tandeau De Marsac N."/>
            <person name="Huntemann M."/>
            <person name="Wei C.-L."/>
            <person name="Han J."/>
            <person name="Detter J.C."/>
            <person name="Han C."/>
            <person name="Tapia R."/>
            <person name="Chen A."/>
            <person name="Kyrpides N."/>
            <person name="Mavromatis K."/>
            <person name="Markowitz V."/>
            <person name="Szeto E."/>
            <person name="Ivanova N."/>
            <person name="Pagani I."/>
            <person name="Pati A."/>
            <person name="Goodwin L."/>
            <person name="Nordberg H.P."/>
            <person name="Cantor M.N."/>
            <person name="Hua S.X."/>
            <person name="Woyke T."/>
            <person name="Kerfeld C.A."/>
        </authorList>
    </citation>
    <scope>NUCLEOTIDE SEQUENCE [LARGE SCALE GENOMIC DNA]</scope>
    <source>
        <strain evidence="4 5">PCC 7113</strain>
    </source>
</reference>
<proteinExistence type="predicted"/>
<dbReference type="SMART" id="SM00271">
    <property type="entry name" value="DnaJ"/>
    <property type="match status" value="1"/>
</dbReference>
<dbReference type="InterPro" id="IPR011990">
    <property type="entry name" value="TPR-like_helical_dom_sf"/>
</dbReference>
<evidence type="ECO:0000259" key="3">
    <source>
        <dbReference type="PROSITE" id="PS50076"/>
    </source>
</evidence>
<feature type="repeat" description="TPR" evidence="1">
    <location>
        <begin position="217"/>
        <end position="250"/>
    </location>
</feature>
<evidence type="ECO:0000256" key="1">
    <source>
        <dbReference type="PROSITE-ProRule" id="PRU00339"/>
    </source>
</evidence>
<evidence type="ECO:0000256" key="2">
    <source>
        <dbReference type="SAM" id="MobiDB-lite"/>
    </source>
</evidence>
<dbReference type="Pfam" id="PF13414">
    <property type="entry name" value="TPR_11"/>
    <property type="match status" value="1"/>
</dbReference>
<evidence type="ECO:0000313" key="5">
    <source>
        <dbReference type="Proteomes" id="UP000010471"/>
    </source>
</evidence>
<feature type="repeat" description="TPR" evidence="1">
    <location>
        <begin position="251"/>
        <end position="284"/>
    </location>
</feature>
<dbReference type="InterPro" id="IPR001623">
    <property type="entry name" value="DnaJ_domain"/>
</dbReference>
<dbReference type="CDD" id="cd06257">
    <property type="entry name" value="DnaJ"/>
    <property type="match status" value="1"/>
</dbReference>
<dbReference type="HOGENOM" id="CLU_923530_0_0_3"/>
<dbReference type="PROSITE" id="PS50076">
    <property type="entry name" value="DNAJ_2"/>
    <property type="match status" value="1"/>
</dbReference>
<dbReference type="PROSITE" id="PS50005">
    <property type="entry name" value="TPR"/>
    <property type="match status" value="2"/>
</dbReference>
<dbReference type="SUPFAM" id="SSF48452">
    <property type="entry name" value="TPR-like"/>
    <property type="match status" value="1"/>
</dbReference>
<dbReference type="STRING" id="1173027.Mic7113_2289"/>
<dbReference type="InterPro" id="IPR019734">
    <property type="entry name" value="TPR_rpt"/>
</dbReference>
<dbReference type="OrthoDB" id="494812at2"/>
<feature type="compositionally biased region" description="Gly residues" evidence="2">
    <location>
        <begin position="322"/>
        <end position="337"/>
    </location>
</feature>
<feature type="region of interest" description="Disordered" evidence="2">
    <location>
        <begin position="293"/>
        <end position="337"/>
    </location>
</feature>
<accession>K9WEC2</accession>
<keyword evidence="1" id="KW-0802">TPR repeat</keyword>
<dbReference type="EMBL" id="CP003630">
    <property type="protein sequence ID" value="AFZ18099.1"/>
    <property type="molecule type" value="Genomic_DNA"/>
</dbReference>
<organism evidence="4 5">
    <name type="scientific">Allocoleopsis franciscana PCC 7113</name>
    <dbReference type="NCBI Taxonomy" id="1173027"/>
    <lineage>
        <taxon>Bacteria</taxon>
        <taxon>Bacillati</taxon>
        <taxon>Cyanobacteriota</taxon>
        <taxon>Cyanophyceae</taxon>
        <taxon>Coleofasciculales</taxon>
        <taxon>Coleofasciculaceae</taxon>
        <taxon>Allocoleopsis</taxon>
        <taxon>Allocoleopsis franciscana</taxon>
    </lineage>
</organism>
<dbReference type="PATRIC" id="fig|1173027.3.peg.2502"/>
<protein>
    <submittedName>
        <fullName evidence="4">DnaJ-class molecular chaperone with C-terminal Zn finger domain</fullName>
    </submittedName>
</protein>
<name>K9WEC2_9CYAN</name>
<dbReference type="Gene3D" id="1.25.40.10">
    <property type="entry name" value="Tetratricopeptide repeat domain"/>
    <property type="match status" value="1"/>
</dbReference>
<dbReference type="Proteomes" id="UP000010471">
    <property type="component" value="Chromosome"/>
</dbReference>
<feature type="domain" description="J" evidence="3">
    <location>
        <begin position="16"/>
        <end position="87"/>
    </location>
</feature>
<gene>
    <name evidence="4" type="ORF">Mic7113_2289</name>
</gene>
<dbReference type="AlphaFoldDB" id="K9WEC2"/>
<dbReference type="eggNOG" id="COG2214">
    <property type="taxonomic scope" value="Bacteria"/>
</dbReference>
<dbReference type="KEGG" id="mic:Mic7113_2289"/>
<keyword evidence="5" id="KW-1185">Reference proteome</keyword>